<dbReference type="InterPro" id="IPR011335">
    <property type="entry name" value="Restrct_endonuc-II-like"/>
</dbReference>
<dbReference type="EMBL" id="CP046172">
    <property type="protein sequence ID" value="QIS14769.1"/>
    <property type="molecule type" value="Genomic_DNA"/>
</dbReference>
<evidence type="ECO:0000259" key="1">
    <source>
        <dbReference type="Pfam" id="PF05685"/>
    </source>
</evidence>
<protein>
    <recommendedName>
        <fullName evidence="1">Putative restriction endonuclease domain-containing protein</fullName>
    </recommendedName>
</protein>
<dbReference type="Proteomes" id="UP000503540">
    <property type="component" value="Chromosome"/>
</dbReference>
<sequence length="182" mass="20054">MTELSTAYHWTPEGFIRAWEAGAFNSRVELIEGEVWSVVIGDWHGQAVFRVGRALPDTGVDITSATLPTGCSLPDPDCWVRRASAEPVGMVGSKISVWDPSDVLLVVEVSDETVLSDLNTKAKLYARAGYAVYWVVTKDMIYEHTEPSPDGYLTSHKYRPGTRIPVNYADTTIAVDDLLFSA</sequence>
<dbReference type="Gene3D" id="3.90.1570.10">
    <property type="entry name" value="tt1808, chain A"/>
    <property type="match status" value="1"/>
</dbReference>
<dbReference type="KEGG" id="nah:F5544_34680"/>
<name>A0A6G9YN99_9NOCA</name>
<dbReference type="PANTHER" id="PTHR35400">
    <property type="entry name" value="SLR1083 PROTEIN"/>
    <property type="match status" value="1"/>
</dbReference>
<accession>A0A6G9YN99</accession>
<dbReference type="SUPFAM" id="SSF52980">
    <property type="entry name" value="Restriction endonuclease-like"/>
    <property type="match status" value="1"/>
</dbReference>
<dbReference type="InterPro" id="IPR008538">
    <property type="entry name" value="Uma2"/>
</dbReference>
<evidence type="ECO:0000313" key="2">
    <source>
        <dbReference type="EMBL" id="QIS14769.1"/>
    </source>
</evidence>
<dbReference type="CDD" id="cd06260">
    <property type="entry name" value="DUF820-like"/>
    <property type="match status" value="1"/>
</dbReference>
<organism evidence="2 3">
    <name type="scientific">Nocardia arthritidis</name>
    <dbReference type="NCBI Taxonomy" id="228602"/>
    <lineage>
        <taxon>Bacteria</taxon>
        <taxon>Bacillati</taxon>
        <taxon>Actinomycetota</taxon>
        <taxon>Actinomycetes</taxon>
        <taxon>Mycobacteriales</taxon>
        <taxon>Nocardiaceae</taxon>
        <taxon>Nocardia</taxon>
    </lineage>
</organism>
<dbReference type="AlphaFoldDB" id="A0A6G9YN99"/>
<dbReference type="PANTHER" id="PTHR35400:SF3">
    <property type="entry name" value="SLL1072 PROTEIN"/>
    <property type="match status" value="1"/>
</dbReference>
<dbReference type="Pfam" id="PF05685">
    <property type="entry name" value="Uma2"/>
    <property type="match status" value="1"/>
</dbReference>
<dbReference type="RefSeq" id="WP_167477119.1">
    <property type="nucleotide sequence ID" value="NZ_CP046172.1"/>
</dbReference>
<feature type="domain" description="Putative restriction endonuclease" evidence="1">
    <location>
        <begin position="26"/>
        <end position="147"/>
    </location>
</feature>
<gene>
    <name evidence="2" type="ORF">F5544_34680</name>
</gene>
<keyword evidence="3" id="KW-1185">Reference proteome</keyword>
<evidence type="ECO:0000313" key="3">
    <source>
        <dbReference type="Proteomes" id="UP000503540"/>
    </source>
</evidence>
<reference evidence="2 3" key="1">
    <citation type="journal article" date="2019" name="ACS Chem. Biol.">
        <title>Identification and Mobilization of a Cryptic Antibiotic Biosynthesis Gene Locus from a Human-Pathogenic Nocardia Isolate.</title>
        <authorList>
            <person name="Herisse M."/>
            <person name="Ishida K."/>
            <person name="Porter J.L."/>
            <person name="Howden B."/>
            <person name="Hertweck C."/>
            <person name="Stinear T.P."/>
            <person name="Pidot S.J."/>
        </authorList>
    </citation>
    <scope>NUCLEOTIDE SEQUENCE [LARGE SCALE GENOMIC DNA]</scope>
    <source>
        <strain evidence="2 3">AUSMDU00012717</strain>
    </source>
</reference>
<dbReference type="InterPro" id="IPR012296">
    <property type="entry name" value="Nuclease_put_TT1808"/>
</dbReference>
<proteinExistence type="predicted"/>